<dbReference type="OrthoDB" id="3539696at2"/>
<dbReference type="EMBL" id="CP036455">
    <property type="protein sequence ID" value="QBI53285.1"/>
    <property type="molecule type" value="Genomic_DNA"/>
</dbReference>
<dbReference type="RefSeq" id="WP_131097679.1">
    <property type="nucleotide sequence ID" value="NZ_CP036455.1"/>
</dbReference>
<organism evidence="1 2">
    <name type="scientific">Streptomonospora litoralis</name>
    <dbReference type="NCBI Taxonomy" id="2498135"/>
    <lineage>
        <taxon>Bacteria</taxon>
        <taxon>Bacillati</taxon>
        <taxon>Actinomycetota</taxon>
        <taxon>Actinomycetes</taxon>
        <taxon>Streptosporangiales</taxon>
        <taxon>Nocardiopsidaceae</taxon>
        <taxon>Streptomonospora</taxon>
    </lineage>
</organism>
<keyword evidence="2" id="KW-1185">Reference proteome</keyword>
<gene>
    <name evidence="1" type="ORF">EKD16_07445</name>
</gene>
<protein>
    <submittedName>
        <fullName evidence="1">Uncharacterized protein</fullName>
    </submittedName>
</protein>
<dbReference type="Proteomes" id="UP000292235">
    <property type="component" value="Chromosome"/>
</dbReference>
<evidence type="ECO:0000313" key="1">
    <source>
        <dbReference type="EMBL" id="QBI53285.1"/>
    </source>
</evidence>
<sequence>MPSDDDGALISAPENKYRSEFARSCVSEGEARGEARGLANAIIQILEDRNIDVSPDERSRILACSCKETLTSWVGHAVTADVADRLFD</sequence>
<dbReference type="AlphaFoldDB" id="A0A4P6PYP4"/>
<dbReference type="KEGG" id="strr:EKD16_07445"/>
<name>A0A4P6PYP4_9ACTN</name>
<evidence type="ECO:0000313" key="2">
    <source>
        <dbReference type="Proteomes" id="UP000292235"/>
    </source>
</evidence>
<accession>A0A4P6PYP4</accession>
<proteinExistence type="predicted"/>
<reference evidence="1 2" key="1">
    <citation type="submission" date="2019-02" db="EMBL/GenBank/DDBJ databases">
        <authorList>
            <person name="Khodamoradi S."/>
            <person name="Hahnke R.L."/>
            <person name="Kaempfer P."/>
            <person name="Schumann P."/>
            <person name="Rohde M."/>
            <person name="Steinert M."/>
            <person name="Luzhetskyy A."/>
            <person name="Wink J."/>
            <person name="Ruckert C."/>
        </authorList>
    </citation>
    <scope>NUCLEOTIDE SEQUENCE [LARGE SCALE GENOMIC DNA]</scope>
    <source>
        <strain evidence="1 2">M2</strain>
    </source>
</reference>